<feature type="compositionally biased region" description="Low complexity" evidence="1">
    <location>
        <begin position="73"/>
        <end position="86"/>
    </location>
</feature>
<evidence type="ECO:0000313" key="4">
    <source>
        <dbReference type="Proteomes" id="UP000724874"/>
    </source>
</evidence>
<evidence type="ECO:0000256" key="2">
    <source>
        <dbReference type="SAM" id="Phobius"/>
    </source>
</evidence>
<keyword evidence="4" id="KW-1185">Reference proteome</keyword>
<gene>
    <name evidence="3" type="ORF">CPB84DRAFT_1850972</name>
</gene>
<name>A0A9P5NH84_GYMJU</name>
<dbReference type="EMBL" id="JADNYJ010000116">
    <property type="protein sequence ID" value="KAF8883326.1"/>
    <property type="molecule type" value="Genomic_DNA"/>
</dbReference>
<feature type="transmembrane region" description="Helical" evidence="2">
    <location>
        <begin position="158"/>
        <end position="180"/>
    </location>
</feature>
<sequence>MPSNVRRTRFLAYYFNSLTKLRFFKTSTAAVHAPLSEIRVWLGASVHQLRGVAPPTPLNTSSTSADLSPTISISSASSAGQRGSSSEDPYSATLRRRNTLDVQSSNASFTYQGERANIVTRPMLIFGENMEALQNQSVSPSSLVDEDPFWPHSRPLRFLFTSTFYILEAFLIILHTIHYIPSIHLAYM</sequence>
<keyword evidence="2" id="KW-1133">Transmembrane helix</keyword>
<evidence type="ECO:0000313" key="3">
    <source>
        <dbReference type="EMBL" id="KAF8883326.1"/>
    </source>
</evidence>
<accession>A0A9P5NH84</accession>
<keyword evidence="2" id="KW-0472">Membrane</keyword>
<protein>
    <submittedName>
        <fullName evidence="3">Uncharacterized protein</fullName>
    </submittedName>
</protein>
<dbReference type="AlphaFoldDB" id="A0A9P5NH84"/>
<comment type="caution">
    <text evidence="3">The sequence shown here is derived from an EMBL/GenBank/DDBJ whole genome shotgun (WGS) entry which is preliminary data.</text>
</comment>
<proteinExistence type="predicted"/>
<reference evidence="3" key="1">
    <citation type="submission" date="2020-11" db="EMBL/GenBank/DDBJ databases">
        <authorList>
            <consortium name="DOE Joint Genome Institute"/>
            <person name="Ahrendt S."/>
            <person name="Riley R."/>
            <person name="Andreopoulos W."/>
            <person name="LaButti K."/>
            <person name="Pangilinan J."/>
            <person name="Ruiz-duenas F.J."/>
            <person name="Barrasa J.M."/>
            <person name="Sanchez-Garcia M."/>
            <person name="Camarero S."/>
            <person name="Miyauchi S."/>
            <person name="Serrano A."/>
            <person name="Linde D."/>
            <person name="Babiker R."/>
            <person name="Drula E."/>
            <person name="Ayuso-Fernandez I."/>
            <person name="Pacheco R."/>
            <person name="Padilla G."/>
            <person name="Ferreira P."/>
            <person name="Barriuso J."/>
            <person name="Kellner H."/>
            <person name="Castanera R."/>
            <person name="Alfaro M."/>
            <person name="Ramirez L."/>
            <person name="Pisabarro A.G."/>
            <person name="Kuo A."/>
            <person name="Tritt A."/>
            <person name="Lipzen A."/>
            <person name="He G."/>
            <person name="Yan M."/>
            <person name="Ng V."/>
            <person name="Cullen D."/>
            <person name="Martin F."/>
            <person name="Rosso M.-N."/>
            <person name="Henrissat B."/>
            <person name="Hibbett D."/>
            <person name="Martinez A.T."/>
            <person name="Grigoriev I.V."/>
        </authorList>
    </citation>
    <scope>NUCLEOTIDE SEQUENCE</scope>
    <source>
        <strain evidence="3">AH 44721</strain>
    </source>
</reference>
<organism evidence="3 4">
    <name type="scientific">Gymnopilus junonius</name>
    <name type="common">Spectacular rustgill mushroom</name>
    <name type="synonym">Gymnopilus spectabilis subsp. junonius</name>
    <dbReference type="NCBI Taxonomy" id="109634"/>
    <lineage>
        <taxon>Eukaryota</taxon>
        <taxon>Fungi</taxon>
        <taxon>Dikarya</taxon>
        <taxon>Basidiomycota</taxon>
        <taxon>Agaricomycotina</taxon>
        <taxon>Agaricomycetes</taxon>
        <taxon>Agaricomycetidae</taxon>
        <taxon>Agaricales</taxon>
        <taxon>Agaricineae</taxon>
        <taxon>Hymenogastraceae</taxon>
        <taxon>Gymnopilus</taxon>
    </lineage>
</organism>
<feature type="region of interest" description="Disordered" evidence="1">
    <location>
        <begin position="73"/>
        <end position="97"/>
    </location>
</feature>
<keyword evidence="2" id="KW-0812">Transmembrane</keyword>
<evidence type="ECO:0000256" key="1">
    <source>
        <dbReference type="SAM" id="MobiDB-lite"/>
    </source>
</evidence>
<dbReference type="Proteomes" id="UP000724874">
    <property type="component" value="Unassembled WGS sequence"/>
</dbReference>